<evidence type="ECO:0000256" key="13">
    <source>
        <dbReference type="ARBA" id="ARBA00023098"/>
    </source>
</evidence>
<dbReference type="FunFam" id="3.30.1490.20:FF:000003">
    <property type="entry name" value="acetyl-CoA carboxylase isoform X1"/>
    <property type="match status" value="1"/>
</dbReference>
<dbReference type="Pfam" id="PF02785">
    <property type="entry name" value="Biotin_carb_C"/>
    <property type="match status" value="1"/>
</dbReference>
<accession>A0AAP4D667</accession>
<evidence type="ECO:0000256" key="5">
    <source>
        <dbReference type="ARBA" id="ARBA00017242"/>
    </source>
</evidence>
<feature type="domain" description="ATP-grasp" evidence="20">
    <location>
        <begin position="120"/>
        <end position="317"/>
    </location>
</feature>
<dbReference type="FunFam" id="3.40.50.20:FF:000010">
    <property type="entry name" value="Propionyl-CoA carboxylase subunit alpha"/>
    <property type="match status" value="1"/>
</dbReference>
<evidence type="ECO:0000256" key="8">
    <source>
        <dbReference type="ARBA" id="ARBA00022723"/>
    </source>
</evidence>
<dbReference type="InterPro" id="IPR005482">
    <property type="entry name" value="Biotin_COase_C"/>
</dbReference>
<dbReference type="RefSeq" id="WP_327789561.1">
    <property type="nucleotide sequence ID" value="NZ_JARGEQ010000126.1"/>
</dbReference>
<evidence type="ECO:0000256" key="3">
    <source>
        <dbReference type="ARBA" id="ARBA00011750"/>
    </source>
</evidence>
<dbReference type="InterPro" id="IPR011764">
    <property type="entry name" value="Biotin_carboxylation_dom"/>
</dbReference>
<keyword evidence="23" id="KW-1185">Reference proteome</keyword>
<organism evidence="22 23">
    <name type="scientific">Marinimicrococcus flavescens</name>
    <dbReference type="NCBI Taxonomy" id="3031815"/>
    <lineage>
        <taxon>Bacteria</taxon>
        <taxon>Pseudomonadati</taxon>
        <taxon>Pseudomonadota</taxon>
        <taxon>Alphaproteobacteria</taxon>
        <taxon>Geminicoccales</taxon>
        <taxon>Geminicoccaceae</taxon>
        <taxon>Marinimicrococcus</taxon>
    </lineage>
</organism>
<protein>
    <recommendedName>
        <fullName evidence="5 19">Biotin carboxylase</fullName>
        <ecNumber evidence="4 19">6.3.4.14</ecNumber>
    </recommendedName>
    <alternativeName>
        <fullName evidence="16 19">Acetyl-coenzyme A carboxylase biotin carboxylase subunit A</fullName>
    </alternativeName>
</protein>
<dbReference type="InterPro" id="IPR011054">
    <property type="entry name" value="Rudment_hybrid_motif"/>
</dbReference>
<dbReference type="GO" id="GO:0046872">
    <property type="term" value="F:metal ion binding"/>
    <property type="evidence" value="ECO:0007669"/>
    <property type="project" value="UniProtKB-KW"/>
</dbReference>
<dbReference type="InterPro" id="IPR005481">
    <property type="entry name" value="BC-like_N"/>
</dbReference>
<evidence type="ECO:0000256" key="7">
    <source>
        <dbReference type="ARBA" id="ARBA00022598"/>
    </source>
</evidence>
<dbReference type="PANTHER" id="PTHR48095">
    <property type="entry name" value="PYRUVATE CARBOXYLASE SUBUNIT A"/>
    <property type="match status" value="1"/>
</dbReference>
<keyword evidence="7 19" id="KW-0436">Ligase</keyword>
<dbReference type="PROSITE" id="PS50979">
    <property type="entry name" value="BC"/>
    <property type="match status" value="1"/>
</dbReference>
<dbReference type="InterPro" id="IPR016185">
    <property type="entry name" value="PreATP-grasp_dom_sf"/>
</dbReference>
<dbReference type="Pfam" id="PF02786">
    <property type="entry name" value="CPSase_L_D2"/>
    <property type="match status" value="1"/>
</dbReference>
<evidence type="ECO:0000259" key="21">
    <source>
        <dbReference type="PROSITE" id="PS50979"/>
    </source>
</evidence>
<evidence type="ECO:0000256" key="6">
    <source>
        <dbReference type="ARBA" id="ARBA00022516"/>
    </source>
</evidence>
<evidence type="ECO:0000256" key="2">
    <source>
        <dbReference type="ARBA" id="ARBA00004956"/>
    </source>
</evidence>
<keyword evidence="8" id="KW-0479">Metal-binding</keyword>
<comment type="pathway">
    <text evidence="2 19">Lipid metabolism; malonyl-CoA biosynthesis; malonyl-CoA from acetyl-CoA: step 1/1.</text>
</comment>
<dbReference type="PANTHER" id="PTHR48095:SF2">
    <property type="entry name" value="BIOTIN CARBOXYLASE, CHLOROPLASTIC"/>
    <property type="match status" value="1"/>
</dbReference>
<dbReference type="SMART" id="SM00878">
    <property type="entry name" value="Biotin_carb_C"/>
    <property type="match status" value="1"/>
</dbReference>
<evidence type="ECO:0000256" key="4">
    <source>
        <dbReference type="ARBA" id="ARBA00013263"/>
    </source>
</evidence>
<keyword evidence="11 18" id="KW-0067">ATP-binding</keyword>
<dbReference type="InterPro" id="IPR004549">
    <property type="entry name" value="Acetyl_CoA_COase_biotin_COase"/>
</dbReference>
<reference evidence="22 23" key="1">
    <citation type="submission" date="2023-03" db="EMBL/GenBank/DDBJ databases">
        <title>YIM 152171 draft genome.</title>
        <authorList>
            <person name="Yang Z."/>
        </authorList>
    </citation>
    <scope>NUCLEOTIDE SEQUENCE [LARGE SCALE GENOMIC DNA]</scope>
    <source>
        <strain evidence="22 23">YIM 152171</strain>
    </source>
</reference>
<dbReference type="SUPFAM" id="SSF56059">
    <property type="entry name" value="Glutathione synthetase ATP-binding domain-like"/>
    <property type="match status" value="1"/>
</dbReference>
<evidence type="ECO:0000256" key="11">
    <source>
        <dbReference type="ARBA" id="ARBA00022840"/>
    </source>
</evidence>
<dbReference type="NCBIfam" id="NF006367">
    <property type="entry name" value="PRK08591.1"/>
    <property type="match status" value="1"/>
</dbReference>
<dbReference type="Gene3D" id="3.40.50.20">
    <property type="match status" value="1"/>
</dbReference>
<keyword evidence="13 19" id="KW-0443">Lipid metabolism</keyword>
<feature type="domain" description="Biotin carboxylation" evidence="21">
    <location>
        <begin position="1"/>
        <end position="445"/>
    </location>
</feature>
<comment type="caution">
    <text evidence="22">The sequence shown here is derived from an EMBL/GenBank/DDBJ whole genome shotgun (WGS) entry which is preliminary data.</text>
</comment>
<dbReference type="GO" id="GO:0004075">
    <property type="term" value="F:biotin carboxylase activity"/>
    <property type="evidence" value="ECO:0007669"/>
    <property type="project" value="UniProtKB-EC"/>
</dbReference>
<keyword evidence="14 19" id="KW-0275">Fatty acid biosynthesis</keyword>
<evidence type="ECO:0000259" key="20">
    <source>
        <dbReference type="PROSITE" id="PS50975"/>
    </source>
</evidence>
<dbReference type="Gene3D" id="3.30.1490.20">
    <property type="entry name" value="ATP-grasp fold, A domain"/>
    <property type="match status" value="1"/>
</dbReference>
<evidence type="ECO:0000256" key="1">
    <source>
        <dbReference type="ARBA" id="ARBA00003761"/>
    </source>
</evidence>
<evidence type="ECO:0000313" key="22">
    <source>
        <dbReference type="EMBL" id="MDF1587140.1"/>
    </source>
</evidence>
<evidence type="ECO:0000256" key="9">
    <source>
        <dbReference type="ARBA" id="ARBA00022741"/>
    </source>
</evidence>
<dbReference type="NCBIfam" id="TIGR00514">
    <property type="entry name" value="accC"/>
    <property type="match status" value="1"/>
</dbReference>
<evidence type="ECO:0000256" key="15">
    <source>
        <dbReference type="ARBA" id="ARBA00023267"/>
    </source>
</evidence>
<dbReference type="InterPro" id="IPR051602">
    <property type="entry name" value="ACC_Biotin_Carboxylase"/>
</dbReference>
<keyword evidence="15 19" id="KW-0092">Biotin</keyword>
<evidence type="ECO:0000256" key="12">
    <source>
        <dbReference type="ARBA" id="ARBA00022842"/>
    </source>
</evidence>
<keyword evidence="10 19" id="KW-0276">Fatty acid metabolism</keyword>
<evidence type="ECO:0000256" key="14">
    <source>
        <dbReference type="ARBA" id="ARBA00023160"/>
    </source>
</evidence>
<name>A0AAP4D667_9PROT</name>
<dbReference type="GO" id="GO:0006633">
    <property type="term" value="P:fatty acid biosynthetic process"/>
    <property type="evidence" value="ECO:0007669"/>
    <property type="project" value="UniProtKB-KW"/>
</dbReference>
<dbReference type="EC" id="6.3.4.14" evidence="4 19"/>
<dbReference type="Proteomes" id="UP001301140">
    <property type="component" value="Unassembled WGS sequence"/>
</dbReference>
<dbReference type="SUPFAM" id="SSF52440">
    <property type="entry name" value="PreATP-grasp domain"/>
    <property type="match status" value="1"/>
</dbReference>
<proteinExistence type="predicted"/>
<keyword evidence="9 18" id="KW-0547">Nucleotide-binding</keyword>
<dbReference type="InterPro" id="IPR005479">
    <property type="entry name" value="CPAse_ATP-bd"/>
</dbReference>
<dbReference type="GO" id="GO:0005524">
    <property type="term" value="F:ATP binding"/>
    <property type="evidence" value="ECO:0007669"/>
    <property type="project" value="UniProtKB-UniRule"/>
</dbReference>
<dbReference type="PROSITE" id="PS00867">
    <property type="entry name" value="CPSASE_2"/>
    <property type="match status" value="1"/>
</dbReference>
<evidence type="ECO:0000256" key="19">
    <source>
        <dbReference type="RuleBase" id="RU365063"/>
    </source>
</evidence>
<dbReference type="EMBL" id="JARGEQ010000126">
    <property type="protein sequence ID" value="MDF1587140.1"/>
    <property type="molecule type" value="Genomic_DNA"/>
</dbReference>
<dbReference type="Pfam" id="PF00289">
    <property type="entry name" value="Biotin_carb_N"/>
    <property type="match status" value="1"/>
</dbReference>
<evidence type="ECO:0000256" key="17">
    <source>
        <dbReference type="ARBA" id="ARBA00048600"/>
    </source>
</evidence>
<dbReference type="InterPro" id="IPR013815">
    <property type="entry name" value="ATP_grasp_subdomain_1"/>
</dbReference>
<dbReference type="Gene3D" id="3.30.470.20">
    <property type="entry name" value="ATP-grasp fold, B domain"/>
    <property type="match status" value="1"/>
</dbReference>
<evidence type="ECO:0000256" key="18">
    <source>
        <dbReference type="PROSITE-ProRule" id="PRU00409"/>
    </source>
</evidence>
<comment type="subunit">
    <text evidence="3 19">Acetyl-CoA carboxylase is a heterohexamer of biotin carboxyl carrier protein, biotin carboxylase and the two subunits of carboxyl transferase in a 2:2 complex.</text>
</comment>
<evidence type="ECO:0000256" key="10">
    <source>
        <dbReference type="ARBA" id="ARBA00022832"/>
    </source>
</evidence>
<evidence type="ECO:0000313" key="23">
    <source>
        <dbReference type="Proteomes" id="UP001301140"/>
    </source>
</evidence>
<dbReference type="AlphaFoldDB" id="A0AAP4D667"/>
<evidence type="ECO:0000256" key="16">
    <source>
        <dbReference type="ARBA" id="ARBA00033786"/>
    </source>
</evidence>
<gene>
    <name evidence="22" type="primary">accC</name>
    <name evidence="22" type="ORF">PZ740_12205</name>
</gene>
<dbReference type="PROSITE" id="PS50975">
    <property type="entry name" value="ATP_GRASP"/>
    <property type="match status" value="1"/>
</dbReference>
<keyword evidence="6 19" id="KW-0444">Lipid biosynthesis</keyword>
<comment type="function">
    <text evidence="1 19">This protein is a component of the acetyl coenzyme A carboxylase complex; first, biotin carboxylase catalyzes the carboxylation of the carrier protein and then the transcarboxylase transfers the carboxyl group to form malonyl-CoA.</text>
</comment>
<comment type="catalytic activity">
    <reaction evidence="17 19">
        <text>N(6)-biotinyl-L-lysyl-[protein] + hydrogencarbonate + ATP = N(6)-carboxybiotinyl-L-lysyl-[protein] + ADP + phosphate + H(+)</text>
        <dbReference type="Rhea" id="RHEA:13501"/>
        <dbReference type="Rhea" id="RHEA-COMP:10505"/>
        <dbReference type="Rhea" id="RHEA-COMP:10506"/>
        <dbReference type="ChEBI" id="CHEBI:15378"/>
        <dbReference type="ChEBI" id="CHEBI:17544"/>
        <dbReference type="ChEBI" id="CHEBI:30616"/>
        <dbReference type="ChEBI" id="CHEBI:43474"/>
        <dbReference type="ChEBI" id="CHEBI:83144"/>
        <dbReference type="ChEBI" id="CHEBI:83145"/>
        <dbReference type="ChEBI" id="CHEBI:456216"/>
        <dbReference type="EC" id="6.3.4.14"/>
    </reaction>
</comment>
<dbReference type="SUPFAM" id="SSF51246">
    <property type="entry name" value="Rudiment single hybrid motif"/>
    <property type="match status" value="1"/>
</dbReference>
<dbReference type="InterPro" id="IPR011761">
    <property type="entry name" value="ATP-grasp"/>
</dbReference>
<keyword evidence="12" id="KW-0460">Magnesium</keyword>
<sequence>MFRKVLIANRGEIALRILRACRELGIATVAVHSTADAAAMHVRLADESVCIGPPSATDSYLNAIAILAAAEISGADAIHPGYGFLAENADFAQMVVEHGFTFIGPDPEHIRIMGDKIRAKQMAVELGLPVVPGTDGPVSGDDEAIAALARDIGFPLLIKAVAGGGGRGMTIVHGEEQLRESLRLARYEARMGFGDDRVYLERFLDHPRHIEVQVLADRHGNVVHLGERDCSLQRRHQKLVEEAPSPVLDMAAREAIGERVATAMRKFGYTNVGTVEFLWQDGEFFFIEMNTRLQVEHPVTEAITGVDLVREQIRAAAGEKLGFTQKDVRFEGHAIECRINAEDPRTMVPSPGKVQAFHAPGGPGVRMDSALYAGYTVPPFYDSLIGKLIVHDVDRAAAIRRLDRAIAECVIDGIPTGLPLLRALFAEDDIRASRFDTGWLGRFLERWQG</sequence>